<proteinExistence type="predicted"/>
<evidence type="ECO:0000313" key="2">
    <source>
        <dbReference type="Proteomes" id="UP000299102"/>
    </source>
</evidence>
<comment type="caution">
    <text evidence="1">The sequence shown here is derived from an EMBL/GenBank/DDBJ whole genome shotgun (WGS) entry which is preliminary data.</text>
</comment>
<evidence type="ECO:0000313" key="1">
    <source>
        <dbReference type="EMBL" id="GBP90612.1"/>
    </source>
</evidence>
<sequence length="162" mass="18480">MQYCGNAGLMQHAAVFLYYFLQFPHSSFKEWTRVDFRPIELRRPLRVLCTLLRVQSVGRDVVPGCAGMLRWPESENQSSAGSRTVETTILFFDIDSGPCRNRLADCPKCCRREMSSLCRLLCCTECDSSGTTRMSQNIEEANLMEMRMRYLAAARLGLPTPH</sequence>
<name>A0A4C1ZT53_EUMVA</name>
<organism evidence="1 2">
    <name type="scientific">Eumeta variegata</name>
    <name type="common">Bagworm moth</name>
    <name type="synonym">Eumeta japonica</name>
    <dbReference type="NCBI Taxonomy" id="151549"/>
    <lineage>
        <taxon>Eukaryota</taxon>
        <taxon>Metazoa</taxon>
        <taxon>Ecdysozoa</taxon>
        <taxon>Arthropoda</taxon>
        <taxon>Hexapoda</taxon>
        <taxon>Insecta</taxon>
        <taxon>Pterygota</taxon>
        <taxon>Neoptera</taxon>
        <taxon>Endopterygota</taxon>
        <taxon>Lepidoptera</taxon>
        <taxon>Glossata</taxon>
        <taxon>Ditrysia</taxon>
        <taxon>Tineoidea</taxon>
        <taxon>Psychidae</taxon>
        <taxon>Oiketicinae</taxon>
        <taxon>Eumeta</taxon>
    </lineage>
</organism>
<protein>
    <submittedName>
        <fullName evidence="1">Uncharacterized protein</fullName>
    </submittedName>
</protein>
<accession>A0A4C1ZT53</accession>
<dbReference type="Proteomes" id="UP000299102">
    <property type="component" value="Unassembled WGS sequence"/>
</dbReference>
<dbReference type="AlphaFoldDB" id="A0A4C1ZT53"/>
<gene>
    <name evidence="1" type="ORF">EVAR_63626_1</name>
</gene>
<dbReference type="EMBL" id="BGZK01002097">
    <property type="protein sequence ID" value="GBP90612.1"/>
    <property type="molecule type" value="Genomic_DNA"/>
</dbReference>
<keyword evidence="2" id="KW-1185">Reference proteome</keyword>
<reference evidence="1 2" key="1">
    <citation type="journal article" date="2019" name="Commun. Biol.">
        <title>The bagworm genome reveals a unique fibroin gene that provides high tensile strength.</title>
        <authorList>
            <person name="Kono N."/>
            <person name="Nakamura H."/>
            <person name="Ohtoshi R."/>
            <person name="Tomita M."/>
            <person name="Numata K."/>
            <person name="Arakawa K."/>
        </authorList>
    </citation>
    <scope>NUCLEOTIDE SEQUENCE [LARGE SCALE GENOMIC DNA]</scope>
</reference>